<dbReference type="EMBL" id="JAMKFB020000003">
    <property type="protein sequence ID" value="KAL0197711.1"/>
    <property type="molecule type" value="Genomic_DNA"/>
</dbReference>
<comment type="caution">
    <text evidence="1">The sequence shown here is derived from an EMBL/GenBank/DDBJ whole genome shotgun (WGS) entry which is preliminary data.</text>
</comment>
<sequence>KRREHSLHMLSAANRYLWGTASAHEGLLSEWGPYRWLGDQRSSTEHRARTGLC</sequence>
<reference evidence="1 2" key="1">
    <citation type="submission" date="2024-05" db="EMBL/GenBank/DDBJ databases">
        <title>Genome sequencing and assembly of Indian major carp, Cirrhinus mrigala (Hamilton, 1822).</title>
        <authorList>
            <person name="Mohindra V."/>
            <person name="Chowdhury L.M."/>
            <person name="Lal K."/>
            <person name="Jena J.K."/>
        </authorList>
    </citation>
    <scope>NUCLEOTIDE SEQUENCE [LARGE SCALE GENOMIC DNA]</scope>
    <source>
        <strain evidence="1">CM1030</strain>
        <tissue evidence="1">Blood</tissue>
    </source>
</reference>
<evidence type="ECO:0000313" key="1">
    <source>
        <dbReference type="EMBL" id="KAL0197711.1"/>
    </source>
</evidence>
<gene>
    <name evidence="1" type="ORF">M9458_006251</name>
</gene>
<proteinExistence type="predicted"/>
<accession>A0ABD0RGX3</accession>
<name>A0ABD0RGX3_CIRMR</name>
<feature type="non-terminal residue" evidence="1">
    <location>
        <position position="1"/>
    </location>
</feature>
<keyword evidence="2" id="KW-1185">Reference proteome</keyword>
<organism evidence="1 2">
    <name type="scientific">Cirrhinus mrigala</name>
    <name type="common">Mrigala</name>
    <dbReference type="NCBI Taxonomy" id="683832"/>
    <lineage>
        <taxon>Eukaryota</taxon>
        <taxon>Metazoa</taxon>
        <taxon>Chordata</taxon>
        <taxon>Craniata</taxon>
        <taxon>Vertebrata</taxon>
        <taxon>Euteleostomi</taxon>
        <taxon>Actinopterygii</taxon>
        <taxon>Neopterygii</taxon>
        <taxon>Teleostei</taxon>
        <taxon>Ostariophysi</taxon>
        <taxon>Cypriniformes</taxon>
        <taxon>Cyprinidae</taxon>
        <taxon>Labeoninae</taxon>
        <taxon>Labeonini</taxon>
        <taxon>Cirrhinus</taxon>
    </lineage>
</organism>
<feature type="non-terminal residue" evidence="1">
    <location>
        <position position="53"/>
    </location>
</feature>
<protein>
    <submittedName>
        <fullName evidence="1">Uncharacterized protein</fullName>
    </submittedName>
</protein>
<evidence type="ECO:0000313" key="2">
    <source>
        <dbReference type="Proteomes" id="UP001529510"/>
    </source>
</evidence>
<dbReference type="AlphaFoldDB" id="A0ABD0RGX3"/>
<dbReference type="Proteomes" id="UP001529510">
    <property type="component" value="Unassembled WGS sequence"/>
</dbReference>